<evidence type="ECO:0000256" key="2">
    <source>
        <dbReference type="ARBA" id="ARBA00022679"/>
    </source>
</evidence>
<feature type="domain" description="Magnesium-protoporphyrin IX methyltransferase C-terminal" evidence="5">
    <location>
        <begin position="137"/>
        <end position="235"/>
    </location>
</feature>
<name>A0A934QGG7_9PROT</name>
<evidence type="ECO:0000259" key="5">
    <source>
        <dbReference type="Pfam" id="PF07109"/>
    </source>
</evidence>
<reference evidence="6" key="2">
    <citation type="journal article" date="2020" name="Microorganisms">
        <title>Osmotic Adaptation and Compatible Solute Biosynthesis of Phototrophic Bacteria as Revealed from Genome Analyses.</title>
        <authorList>
            <person name="Imhoff J.F."/>
            <person name="Rahn T."/>
            <person name="Kunzel S."/>
            <person name="Keller A."/>
            <person name="Neulinger S.C."/>
        </authorList>
    </citation>
    <scope>NUCLEOTIDE SEQUENCE</scope>
    <source>
        <strain evidence="6">DSM 9154</strain>
    </source>
</reference>
<reference evidence="6" key="1">
    <citation type="submission" date="2017-08" db="EMBL/GenBank/DDBJ databases">
        <authorList>
            <person name="Imhoff J.F."/>
            <person name="Rahn T."/>
            <person name="Kuenzel S."/>
            <person name="Neulinger S.C."/>
        </authorList>
    </citation>
    <scope>NUCLEOTIDE SEQUENCE</scope>
    <source>
        <strain evidence="6">DSM 9154</strain>
    </source>
</reference>
<dbReference type="InterPro" id="IPR010940">
    <property type="entry name" value="Mg_prot_MeTrfase_C"/>
</dbReference>
<evidence type="ECO:0000256" key="3">
    <source>
        <dbReference type="ARBA" id="ARBA00022691"/>
    </source>
</evidence>
<evidence type="ECO:0000256" key="4">
    <source>
        <dbReference type="NCBIfam" id="TIGR02021"/>
    </source>
</evidence>
<dbReference type="GO" id="GO:0015995">
    <property type="term" value="P:chlorophyll biosynthetic process"/>
    <property type="evidence" value="ECO:0007669"/>
    <property type="project" value="UniProtKB-UniRule"/>
</dbReference>
<protein>
    <recommendedName>
        <fullName evidence="4">Magnesium protoporphyrin IX methyltransferase</fullName>
        <ecNumber evidence="4">2.1.1.11</ecNumber>
    </recommendedName>
</protein>
<dbReference type="Proteomes" id="UP000778970">
    <property type="component" value="Unassembled WGS sequence"/>
</dbReference>
<dbReference type="CDD" id="cd02440">
    <property type="entry name" value="AdoMet_MTases"/>
    <property type="match status" value="1"/>
</dbReference>
<organism evidence="6 7">
    <name type="scientific">Rhodovibrio salinarum</name>
    <dbReference type="NCBI Taxonomy" id="1087"/>
    <lineage>
        <taxon>Bacteria</taxon>
        <taxon>Pseudomonadati</taxon>
        <taxon>Pseudomonadota</taxon>
        <taxon>Alphaproteobacteria</taxon>
        <taxon>Rhodospirillales</taxon>
        <taxon>Rhodovibrionaceae</taxon>
        <taxon>Rhodovibrio</taxon>
    </lineage>
</organism>
<dbReference type="Gene3D" id="3.40.50.150">
    <property type="entry name" value="Vaccinia Virus protein VP39"/>
    <property type="match status" value="1"/>
</dbReference>
<dbReference type="InterPro" id="IPR010251">
    <property type="entry name" value="Mg_prot_MeTrfase"/>
</dbReference>
<dbReference type="SUPFAM" id="SSF53335">
    <property type="entry name" value="S-adenosyl-L-methionine-dependent methyltransferases"/>
    <property type="match status" value="1"/>
</dbReference>
<dbReference type="EC" id="2.1.1.11" evidence="4"/>
<dbReference type="PROSITE" id="PS51556">
    <property type="entry name" value="SAM_MT_MG_PIX"/>
    <property type="match status" value="1"/>
</dbReference>
<evidence type="ECO:0000256" key="1">
    <source>
        <dbReference type="ARBA" id="ARBA00022603"/>
    </source>
</evidence>
<dbReference type="GO" id="GO:0046406">
    <property type="term" value="F:magnesium protoporphyrin IX methyltransferase activity"/>
    <property type="evidence" value="ECO:0007669"/>
    <property type="project" value="UniProtKB-UniRule"/>
</dbReference>
<evidence type="ECO:0000313" key="6">
    <source>
        <dbReference type="EMBL" id="MBK1696333.1"/>
    </source>
</evidence>
<dbReference type="Pfam" id="PF03602">
    <property type="entry name" value="Cons_hypoth95"/>
    <property type="match status" value="1"/>
</dbReference>
<dbReference type="NCBIfam" id="TIGR02021">
    <property type="entry name" value="BchM-ChlM"/>
    <property type="match status" value="1"/>
</dbReference>
<dbReference type="GO" id="GO:0032259">
    <property type="term" value="P:methylation"/>
    <property type="evidence" value="ECO:0007669"/>
    <property type="project" value="UniProtKB-KW"/>
</dbReference>
<keyword evidence="1 6" id="KW-0489">Methyltransferase</keyword>
<dbReference type="AlphaFoldDB" id="A0A934QGG7"/>
<keyword evidence="7" id="KW-1185">Reference proteome</keyword>
<accession>A0A934QGG7</accession>
<dbReference type="PANTHER" id="PTHR43464">
    <property type="entry name" value="METHYLTRANSFERASE"/>
    <property type="match status" value="1"/>
</dbReference>
<keyword evidence="2" id="KW-0808">Transferase</keyword>
<dbReference type="Pfam" id="PF07109">
    <property type="entry name" value="Mg-por_mtran_C"/>
    <property type="match status" value="1"/>
</dbReference>
<proteinExistence type="predicted"/>
<gene>
    <name evidence="6" type="ORF">CKO21_03645</name>
</gene>
<dbReference type="RefSeq" id="WP_027289271.1">
    <property type="nucleotide sequence ID" value="NZ_NRRE01000014.1"/>
</dbReference>
<evidence type="ECO:0000313" key="7">
    <source>
        <dbReference type="Proteomes" id="UP000778970"/>
    </source>
</evidence>
<dbReference type="InterPro" id="IPR029063">
    <property type="entry name" value="SAM-dependent_MTases_sf"/>
</dbReference>
<comment type="caution">
    <text evidence="6">The sequence shown here is derived from an EMBL/GenBank/DDBJ whole genome shotgun (WGS) entry which is preliminary data.</text>
</comment>
<dbReference type="EMBL" id="NRRE01000014">
    <property type="protein sequence ID" value="MBK1696333.1"/>
    <property type="molecule type" value="Genomic_DNA"/>
</dbReference>
<sequence length="238" mass="26521">MTQTSYQQRRSQLAEYFDRTAATAWQRLTSDAPVSRIRATVREGRAQMRETLLDWMPADLTGRRLLDAGCGTGMLSVEAARRGAEVVAVDISPTLVDLGRQRHAEAVEAGHAKPGAVDFRVGDMTDQELGTFDHVVAMDSIIHYKPDDMVAMIANLAAMAERQLLVTFAPRTLPLTLMHLSGQLFPRGDKSPAIEPIRETKLKKLMARAPRLQGWQPGRTQRIGHFFYTSQALEVLPR</sequence>
<keyword evidence="3" id="KW-0949">S-adenosyl-L-methionine</keyword>
<dbReference type="PANTHER" id="PTHR43464:SF19">
    <property type="entry name" value="UBIQUINONE BIOSYNTHESIS O-METHYLTRANSFERASE, MITOCHONDRIAL"/>
    <property type="match status" value="1"/>
</dbReference>